<accession>A0A9Q1HAU8</accession>
<dbReference type="AlphaFoldDB" id="A0A9Q1HAU8"/>
<proteinExistence type="predicted"/>
<protein>
    <submittedName>
        <fullName evidence="1">Uncharacterized protein</fullName>
    </submittedName>
</protein>
<organism evidence="1 2">
    <name type="scientific">Holothuria leucospilota</name>
    <name type="common">Black long sea cucumber</name>
    <name type="synonym">Mertensiothuria leucospilota</name>
    <dbReference type="NCBI Taxonomy" id="206669"/>
    <lineage>
        <taxon>Eukaryota</taxon>
        <taxon>Metazoa</taxon>
        <taxon>Echinodermata</taxon>
        <taxon>Eleutherozoa</taxon>
        <taxon>Echinozoa</taxon>
        <taxon>Holothuroidea</taxon>
        <taxon>Aspidochirotacea</taxon>
        <taxon>Aspidochirotida</taxon>
        <taxon>Holothuriidae</taxon>
        <taxon>Holothuria</taxon>
    </lineage>
</organism>
<evidence type="ECO:0000313" key="1">
    <source>
        <dbReference type="EMBL" id="KAJ8038788.1"/>
    </source>
</evidence>
<gene>
    <name evidence="1" type="ORF">HOLleu_16316</name>
</gene>
<name>A0A9Q1HAU8_HOLLE</name>
<dbReference type="Proteomes" id="UP001152320">
    <property type="component" value="Chromosome 7"/>
</dbReference>
<dbReference type="OrthoDB" id="6766573at2759"/>
<evidence type="ECO:0000313" key="2">
    <source>
        <dbReference type="Proteomes" id="UP001152320"/>
    </source>
</evidence>
<sequence length="151" mass="17526">MAGRKVDGSCGNTIYKFQGYLWYGCPMCHHDRKKLIPGSTLTMEDAYQKTLWKIRDLQHSSMNIMELWECEYDLMLCEDEKIKEFVDALDYKPPLNPRNAFFGGRINVTCLYNAKPGEQIKWLRLQLGWEMTTALLKEKIGIHLAIVAEGF</sequence>
<keyword evidence="2" id="KW-1185">Reference proteome</keyword>
<dbReference type="EMBL" id="JAIZAY010000007">
    <property type="protein sequence ID" value="KAJ8038788.1"/>
    <property type="molecule type" value="Genomic_DNA"/>
</dbReference>
<reference evidence="1" key="1">
    <citation type="submission" date="2021-10" db="EMBL/GenBank/DDBJ databases">
        <title>Tropical sea cucumber genome reveals ecological adaptation and Cuvierian tubules defense mechanism.</title>
        <authorList>
            <person name="Chen T."/>
        </authorList>
    </citation>
    <scope>NUCLEOTIDE SEQUENCE</scope>
    <source>
        <strain evidence="1">Nanhai2018</strain>
        <tissue evidence="1">Muscle</tissue>
    </source>
</reference>
<comment type="caution">
    <text evidence="1">The sequence shown here is derived from an EMBL/GenBank/DDBJ whole genome shotgun (WGS) entry which is preliminary data.</text>
</comment>